<evidence type="ECO:0000256" key="1">
    <source>
        <dbReference type="SAM" id="MobiDB-lite"/>
    </source>
</evidence>
<evidence type="ECO:0000313" key="2">
    <source>
        <dbReference type="EMBL" id="QGH02307.1"/>
    </source>
</evidence>
<dbReference type="RefSeq" id="WP_155778553.1">
    <property type="nucleotide sequence ID" value="NZ_CP033165.1"/>
</dbReference>
<dbReference type="AlphaFoldDB" id="A0A9X7RZG1"/>
<dbReference type="Proteomes" id="UP000347383">
    <property type="component" value="Chromosome"/>
</dbReference>
<reference evidence="2 3" key="1">
    <citation type="submission" date="2018-10" db="EMBL/GenBank/DDBJ databases">
        <title>Comparative Genomics Analysis of the Streptococcus dysgalactiae subspecies dysgalactiae.</title>
        <authorList>
            <person name="Koh T.H."/>
            <person name="Abdul Rahman N."/>
            <person name="Sessions O.M."/>
        </authorList>
    </citation>
    <scope>NUCLEOTIDE SEQUENCE [LARGE SCALE GENOMIC DNA]</scope>
    <source>
        <strain evidence="2 3">DB60705-15</strain>
    </source>
</reference>
<protein>
    <submittedName>
        <fullName evidence="2">rRNA biogenesis protein rrp5</fullName>
    </submittedName>
</protein>
<feature type="region of interest" description="Disordered" evidence="1">
    <location>
        <begin position="26"/>
        <end position="59"/>
    </location>
</feature>
<proteinExistence type="predicted"/>
<evidence type="ECO:0000313" key="3">
    <source>
        <dbReference type="Proteomes" id="UP000347383"/>
    </source>
</evidence>
<name>A0A9X7RZG1_STRDY</name>
<gene>
    <name evidence="2" type="ORF">EA457_07025</name>
</gene>
<accession>A0A9X7RZG1</accession>
<dbReference type="EMBL" id="CP033165">
    <property type="protein sequence ID" value="QGH02307.1"/>
    <property type="molecule type" value="Genomic_DNA"/>
</dbReference>
<sequence length="110" mass="12037">MSRMKLLLQVTEDVQALADSLRELVEATQSGESEPVVTTEPTQGPKTEPVPSVEDVKQPTLEEVRGLLARKSQEGKSAEVKALIEKFSASRLSEIQPESFLALMAEAEEL</sequence>
<organism evidence="2 3">
    <name type="scientific">Streptococcus dysgalactiae subsp. dysgalactiae</name>
    <dbReference type="NCBI Taxonomy" id="99822"/>
    <lineage>
        <taxon>Bacteria</taxon>
        <taxon>Bacillati</taxon>
        <taxon>Bacillota</taxon>
        <taxon>Bacilli</taxon>
        <taxon>Lactobacillales</taxon>
        <taxon>Streptococcaceae</taxon>
        <taxon>Streptococcus</taxon>
    </lineage>
</organism>